<proteinExistence type="predicted"/>
<accession>A0A286DU62</accession>
<gene>
    <name evidence="1" type="ORF">SAMN06297387_104303</name>
</gene>
<dbReference type="InterPro" id="IPR007325">
    <property type="entry name" value="KFase/CYL"/>
</dbReference>
<dbReference type="PANTHER" id="PTHR31118:SF32">
    <property type="entry name" value="KYNURENINE FORMAMIDASE"/>
    <property type="match status" value="1"/>
</dbReference>
<dbReference type="GO" id="GO:0004061">
    <property type="term" value="F:arylformamidase activity"/>
    <property type="evidence" value="ECO:0007669"/>
    <property type="project" value="InterPro"/>
</dbReference>
<protein>
    <submittedName>
        <fullName evidence="1">Kynurenine formamidase</fullName>
    </submittedName>
</protein>
<dbReference type="SUPFAM" id="SSF102198">
    <property type="entry name" value="Putative cyclase"/>
    <property type="match status" value="1"/>
</dbReference>
<dbReference type="RefSeq" id="WP_097230589.1">
    <property type="nucleotide sequence ID" value="NZ_OCNE01000004.1"/>
</dbReference>
<keyword evidence="2" id="KW-1185">Reference proteome</keyword>
<reference evidence="1 2" key="1">
    <citation type="submission" date="2017-09" db="EMBL/GenBank/DDBJ databases">
        <authorList>
            <person name="Ehlers B."/>
            <person name="Leendertz F.H."/>
        </authorList>
    </citation>
    <scope>NUCLEOTIDE SEQUENCE [LARGE SCALE GENOMIC DNA]</scope>
    <source>
        <strain evidence="1 2">CGMCC 4.7095</strain>
    </source>
</reference>
<evidence type="ECO:0000313" key="1">
    <source>
        <dbReference type="EMBL" id="SOD62133.1"/>
    </source>
</evidence>
<dbReference type="PANTHER" id="PTHR31118">
    <property type="entry name" value="CYCLASE-LIKE PROTEIN 2"/>
    <property type="match status" value="1"/>
</dbReference>
<dbReference type="OrthoDB" id="7067800at2"/>
<dbReference type="InterPro" id="IPR037175">
    <property type="entry name" value="KFase_sf"/>
</dbReference>
<organism evidence="1 2">
    <name type="scientific">Streptomyces zhaozhouensis</name>
    <dbReference type="NCBI Taxonomy" id="1300267"/>
    <lineage>
        <taxon>Bacteria</taxon>
        <taxon>Bacillati</taxon>
        <taxon>Actinomycetota</taxon>
        <taxon>Actinomycetes</taxon>
        <taxon>Kitasatosporales</taxon>
        <taxon>Streptomycetaceae</taxon>
        <taxon>Streptomyces</taxon>
    </lineage>
</organism>
<dbReference type="Pfam" id="PF04199">
    <property type="entry name" value="Cyclase"/>
    <property type="match status" value="1"/>
</dbReference>
<evidence type="ECO:0000313" key="2">
    <source>
        <dbReference type="Proteomes" id="UP000219072"/>
    </source>
</evidence>
<dbReference type="Gene3D" id="3.50.30.50">
    <property type="entry name" value="Putative cyclase"/>
    <property type="match status" value="1"/>
</dbReference>
<dbReference type="AlphaFoldDB" id="A0A286DU62"/>
<name>A0A286DU62_9ACTN</name>
<dbReference type="Proteomes" id="UP000219072">
    <property type="component" value="Unassembled WGS sequence"/>
</dbReference>
<dbReference type="EMBL" id="OCNE01000004">
    <property type="protein sequence ID" value="SOD62133.1"/>
    <property type="molecule type" value="Genomic_DNA"/>
</dbReference>
<sequence length="246" mass="26006">MTLVDLTHPLWAGMPKIPILPEVERHQITSIAEGAPMDISSITLALHVGTHVDAPSHVVAGGAAIDEIPVERFSGRAVVSRVDRRAGEEITVEDVLAGGPAPEPGEFLLVATGWDDRFTSREYGDHPSLAPELAEWAVERGVPFVGVDLITPDLPVHRRGPGFDFPVHRTLLGNDVLIAENLTGLAALGGRRVRLLAFPLAIRGGDAGPARVLAETEKTETEAAETVPGIEQTVAGTEKAGTGETP</sequence>
<dbReference type="GO" id="GO:0019441">
    <property type="term" value="P:L-tryptophan catabolic process to kynurenine"/>
    <property type="evidence" value="ECO:0007669"/>
    <property type="project" value="InterPro"/>
</dbReference>